<evidence type="ECO:0000256" key="17">
    <source>
        <dbReference type="SAM" id="MobiDB-lite"/>
    </source>
</evidence>
<feature type="transmembrane region" description="Helical" evidence="18">
    <location>
        <begin position="1304"/>
        <end position="1327"/>
    </location>
</feature>
<evidence type="ECO:0000259" key="19">
    <source>
        <dbReference type="PROSITE" id="PS50125"/>
    </source>
</evidence>
<gene>
    <name evidence="20" type="ORF">EVOR1521_LOCUS3221</name>
</gene>
<evidence type="ECO:0000256" key="18">
    <source>
        <dbReference type="SAM" id="Phobius"/>
    </source>
</evidence>
<feature type="binding site" evidence="16">
    <location>
        <position position="1065"/>
    </location>
    <ligand>
        <name>Mg(2+)</name>
        <dbReference type="ChEBI" id="CHEBI:18420"/>
    </ligand>
</feature>
<feature type="compositionally biased region" description="Pro residues" evidence="17">
    <location>
        <begin position="741"/>
        <end position="755"/>
    </location>
</feature>
<feature type="domain" description="Guanylate cyclase" evidence="19">
    <location>
        <begin position="1873"/>
        <end position="2017"/>
    </location>
</feature>
<feature type="transmembrane region" description="Helical" evidence="18">
    <location>
        <begin position="1661"/>
        <end position="1682"/>
    </location>
</feature>
<feature type="binding site" evidence="15">
    <location>
        <position position="1065"/>
    </location>
    <ligand>
        <name>ATP</name>
        <dbReference type="ChEBI" id="CHEBI:30616"/>
    </ligand>
</feature>
<evidence type="ECO:0000256" key="2">
    <source>
        <dbReference type="ARBA" id="ARBA00004308"/>
    </source>
</evidence>
<dbReference type="GO" id="GO:0045332">
    <property type="term" value="P:phospholipid translocation"/>
    <property type="evidence" value="ECO:0007669"/>
    <property type="project" value="TreeGrafter"/>
</dbReference>
<dbReference type="SUPFAM" id="SSF55073">
    <property type="entry name" value="Nucleotide cyclase"/>
    <property type="match status" value="2"/>
</dbReference>
<evidence type="ECO:0000256" key="16">
    <source>
        <dbReference type="PIRSR" id="PIRSR606539-3"/>
    </source>
</evidence>
<dbReference type="EMBL" id="CAUJNA010000191">
    <property type="protein sequence ID" value="CAJ1373389.1"/>
    <property type="molecule type" value="Genomic_DNA"/>
</dbReference>
<reference evidence="20" key="1">
    <citation type="submission" date="2023-08" db="EMBL/GenBank/DDBJ databases">
        <authorList>
            <person name="Chen Y."/>
            <person name="Shah S."/>
            <person name="Dougan E. K."/>
            <person name="Thang M."/>
            <person name="Chan C."/>
        </authorList>
    </citation>
    <scope>NUCLEOTIDE SEQUENCE</scope>
</reference>
<evidence type="ECO:0000256" key="9">
    <source>
        <dbReference type="ARBA" id="ARBA00022842"/>
    </source>
</evidence>
<dbReference type="InterPro" id="IPR023298">
    <property type="entry name" value="ATPase_P-typ_TM_dom_sf"/>
</dbReference>
<dbReference type="InterPro" id="IPR036412">
    <property type="entry name" value="HAD-like_sf"/>
</dbReference>
<keyword evidence="8 15" id="KW-0067">ATP-binding</keyword>
<dbReference type="PROSITE" id="PS50125">
    <property type="entry name" value="GUANYLATE_CYCLASE_2"/>
    <property type="match status" value="2"/>
</dbReference>
<dbReference type="Pfam" id="PF00211">
    <property type="entry name" value="Guanylate_cyc"/>
    <property type="match status" value="2"/>
</dbReference>
<keyword evidence="21" id="KW-1185">Reference proteome</keyword>
<dbReference type="InterPro" id="IPR023214">
    <property type="entry name" value="HAD_sf"/>
</dbReference>
<keyword evidence="9 16" id="KW-0460">Magnesium</keyword>
<dbReference type="NCBIfam" id="TIGR01494">
    <property type="entry name" value="ATPase_P-type"/>
    <property type="match status" value="1"/>
</dbReference>
<dbReference type="Gene3D" id="3.40.1110.10">
    <property type="entry name" value="Calcium-transporting ATPase, cytoplasmic domain N"/>
    <property type="match status" value="3"/>
</dbReference>
<dbReference type="InterPro" id="IPR029787">
    <property type="entry name" value="Nucleotide_cyclase"/>
</dbReference>
<feature type="binding site" evidence="15">
    <location>
        <position position="408"/>
    </location>
    <ligand>
        <name>ATP</name>
        <dbReference type="ChEBI" id="CHEBI:30616"/>
    </ligand>
</feature>
<dbReference type="GO" id="GO:0000287">
    <property type="term" value="F:magnesium ion binding"/>
    <property type="evidence" value="ECO:0007669"/>
    <property type="project" value="InterPro"/>
</dbReference>
<dbReference type="SUPFAM" id="SSF81660">
    <property type="entry name" value="Metal cation-transporting ATPase, ATP-binding domain N"/>
    <property type="match status" value="1"/>
</dbReference>
<comment type="catalytic activity">
    <reaction evidence="13">
        <text>ATP + H2O + phospholipidSide 1 = ADP + phosphate + phospholipidSide 2.</text>
        <dbReference type="EC" id="7.6.2.1"/>
    </reaction>
</comment>
<feature type="region of interest" description="Disordered" evidence="17">
    <location>
        <begin position="729"/>
        <end position="758"/>
    </location>
</feature>
<feature type="transmembrane region" description="Helical" evidence="18">
    <location>
        <begin position="1115"/>
        <end position="1139"/>
    </location>
</feature>
<dbReference type="InterPro" id="IPR032631">
    <property type="entry name" value="P-type_ATPase_N"/>
</dbReference>
<feature type="compositionally biased region" description="Basic residues" evidence="17">
    <location>
        <begin position="2623"/>
        <end position="2640"/>
    </location>
</feature>
<dbReference type="InterPro" id="IPR059000">
    <property type="entry name" value="ATPase_P-type_domA"/>
</dbReference>
<dbReference type="PANTHER" id="PTHR24092">
    <property type="entry name" value="PROBABLE PHOSPHOLIPID-TRANSPORTING ATPASE"/>
    <property type="match status" value="1"/>
</dbReference>
<dbReference type="PROSITE" id="PS00154">
    <property type="entry name" value="ATPASE_E1_E2"/>
    <property type="match status" value="1"/>
</dbReference>
<feature type="domain" description="Guanylate cyclase" evidence="19">
    <location>
        <begin position="2428"/>
        <end position="2559"/>
    </location>
</feature>
<dbReference type="GO" id="GO:0005886">
    <property type="term" value="C:plasma membrane"/>
    <property type="evidence" value="ECO:0007669"/>
    <property type="project" value="TreeGrafter"/>
</dbReference>
<feature type="binding site" evidence="15">
    <location>
        <position position="407"/>
    </location>
    <ligand>
        <name>ATP</name>
        <dbReference type="ChEBI" id="CHEBI:30616"/>
    </ligand>
</feature>
<feature type="transmembrane region" description="Helical" evidence="18">
    <location>
        <begin position="2141"/>
        <end position="2159"/>
    </location>
</feature>
<dbReference type="GO" id="GO:0140326">
    <property type="term" value="F:ATPase-coupled intramembrane lipid transporter activity"/>
    <property type="evidence" value="ECO:0007669"/>
    <property type="project" value="UniProtKB-EC"/>
</dbReference>
<feature type="transmembrane region" description="Helical" evidence="18">
    <location>
        <begin position="339"/>
        <end position="359"/>
    </location>
</feature>
<feature type="transmembrane region" description="Helical" evidence="18">
    <location>
        <begin position="1265"/>
        <end position="1284"/>
    </location>
</feature>
<dbReference type="GO" id="GO:0035556">
    <property type="term" value="P:intracellular signal transduction"/>
    <property type="evidence" value="ECO:0007669"/>
    <property type="project" value="InterPro"/>
</dbReference>
<evidence type="ECO:0000256" key="15">
    <source>
        <dbReference type="PIRSR" id="PIRSR606539-2"/>
    </source>
</evidence>
<comment type="similarity">
    <text evidence="3">Belongs to the cation transport ATPase (P-type) (TC 3.A.3) family. Type IV subfamily.</text>
</comment>
<feature type="binding site" evidence="15">
    <location>
        <position position="929"/>
    </location>
    <ligand>
        <name>ATP</name>
        <dbReference type="ChEBI" id="CHEBI:30616"/>
    </ligand>
</feature>
<evidence type="ECO:0000256" key="14">
    <source>
        <dbReference type="PIRSR" id="PIRSR606539-1"/>
    </source>
</evidence>
<dbReference type="SUPFAM" id="SSF56784">
    <property type="entry name" value="HAD-like"/>
    <property type="match status" value="1"/>
</dbReference>
<protein>
    <recommendedName>
        <fullName evidence="4">P-type phospholipid transporter</fullName>
        <ecNumber evidence="4">7.6.2.1</ecNumber>
    </recommendedName>
</protein>
<accession>A0AA36HRZ3</accession>
<feature type="transmembrane region" description="Helical" evidence="18">
    <location>
        <begin position="2333"/>
        <end position="2353"/>
    </location>
</feature>
<dbReference type="Gene3D" id="3.40.50.1000">
    <property type="entry name" value="HAD superfamily/HAD-like"/>
    <property type="match status" value="2"/>
</dbReference>
<feature type="binding site" evidence="16">
    <location>
        <position position="409"/>
    </location>
    <ligand>
        <name>Mg(2+)</name>
        <dbReference type="ChEBI" id="CHEBI:18420"/>
    </ligand>
</feature>
<feature type="transmembrane region" description="Helical" evidence="18">
    <location>
        <begin position="1159"/>
        <end position="1183"/>
    </location>
</feature>
<dbReference type="InterPro" id="IPR001054">
    <property type="entry name" value="A/G_cyclase"/>
</dbReference>
<feature type="binding site" evidence="15">
    <location>
        <position position="847"/>
    </location>
    <ligand>
        <name>ATP</name>
        <dbReference type="ChEBI" id="CHEBI:30616"/>
    </ligand>
</feature>
<comment type="cofactor">
    <cofactor evidence="16">
        <name>Mg(2+)</name>
        <dbReference type="ChEBI" id="CHEBI:18420"/>
    </cofactor>
</comment>
<feature type="binding site" evidence="15">
    <location>
        <position position="1064"/>
    </location>
    <ligand>
        <name>ATP</name>
        <dbReference type="ChEBI" id="CHEBI:30616"/>
    </ligand>
</feature>
<dbReference type="InterPro" id="IPR018303">
    <property type="entry name" value="ATPase_P-typ_P_site"/>
</dbReference>
<evidence type="ECO:0000256" key="7">
    <source>
        <dbReference type="ARBA" id="ARBA00022741"/>
    </source>
</evidence>
<evidence type="ECO:0000256" key="6">
    <source>
        <dbReference type="ARBA" id="ARBA00022723"/>
    </source>
</evidence>
<feature type="active site" description="4-aspartylphosphate intermediate" evidence="14">
    <location>
        <position position="407"/>
    </location>
</feature>
<dbReference type="FunFam" id="3.40.50.1000:FF:000014">
    <property type="entry name" value="Phospholipid-transporting ATPase"/>
    <property type="match status" value="1"/>
</dbReference>
<dbReference type="Pfam" id="PF00122">
    <property type="entry name" value="E1-E2_ATPase"/>
    <property type="match status" value="1"/>
</dbReference>
<feature type="transmembrane region" description="Helical" evidence="18">
    <location>
        <begin position="2179"/>
        <end position="2198"/>
    </location>
</feature>
<feature type="region of interest" description="Disordered" evidence="17">
    <location>
        <begin position="2609"/>
        <end position="2640"/>
    </location>
</feature>
<feature type="binding site" evidence="16">
    <location>
        <position position="1061"/>
    </location>
    <ligand>
        <name>Mg(2+)</name>
        <dbReference type="ChEBI" id="CHEBI:18420"/>
    </ligand>
</feature>
<feature type="transmembrane region" description="Helical" evidence="18">
    <location>
        <begin position="1732"/>
        <end position="1752"/>
    </location>
</feature>
<keyword evidence="10" id="KW-1278">Translocase</keyword>
<dbReference type="SUPFAM" id="SSF81653">
    <property type="entry name" value="Calcium ATPase, transduction domain A"/>
    <property type="match status" value="1"/>
</dbReference>
<dbReference type="NCBIfam" id="TIGR01652">
    <property type="entry name" value="ATPase-Plipid"/>
    <property type="match status" value="1"/>
</dbReference>
<dbReference type="CDD" id="cd07302">
    <property type="entry name" value="CHD"/>
    <property type="match status" value="2"/>
</dbReference>
<evidence type="ECO:0000256" key="4">
    <source>
        <dbReference type="ARBA" id="ARBA00012189"/>
    </source>
</evidence>
<evidence type="ECO:0000313" key="20">
    <source>
        <dbReference type="EMBL" id="CAJ1373389.1"/>
    </source>
</evidence>
<evidence type="ECO:0000256" key="13">
    <source>
        <dbReference type="ARBA" id="ARBA00034036"/>
    </source>
</evidence>
<dbReference type="GO" id="GO:0009190">
    <property type="term" value="P:cyclic nucleotide biosynthetic process"/>
    <property type="evidence" value="ECO:0007669"/>
    <property type="project" value="InterPro"/>
</dbReference>
<evidence type="ECO:0000256" key="10">
    <source>
        <dbReference type="ARBA" id="ARBA00022967"/>
    </source>
</evidence>
<dbReference type="Pfam" id="PF16209">
    <property type="entry name" value="PhoLip_ATPase_N"/>
    <property type="match status" value="1"/>
</dbReference>
<dbReference type="InterPro" id="IPR032630">
    <property type="entry name" value="P_typ_ATPase_c"/>
</dbReference>
<evidence type="ECO:0000256" key="3">
    <source>
        <dbReference type="ARBA" id="ARBA00008109"/>
    </source>
</evidence>
<dbReference type="InterPro" id="IPR006539">
    <property type="entry name" value="P-type_ATPase_IV"/>
</dbReference>
<name>A0AA36HRZ3_9DINO</name>
<feature type="transmembrane region" description="Helical" evidence="18">
    <location>
        <begin position="1236"/>
        <end position="1258"/>
    </location>
</feature>
<dbReference type="InterPro" id="IPR001757">
    <property type="entry name" value="P_typ_ATPase"/>
</dbReference>
<evidence type="ECO:0000256" key="11">
    <source>
        <dbReference type="ARBA" id="ARBA00022989"/>
    </source>
</evidence>
<dbReference type="SMART" id="SM00044">
    <property type="entry name" value="CYCc"/>
    <property type="match status" value="2"/>
</dbReference>
<feature type="binding site" evidence="15">
    <location>
        <position position="927"/>
    </location>
    <ligand>
        <name>ATP</name>
        <dbReference type="ChEBI" id="CHEBI:30616"/>
    </ligand>
</feature>
<dbReference type="GO" id="GO:0016887">
    <property type="term" value="F:ATP hydrolysis activity"/>
    <property type="evidence" value="ECO:0007669"/>
    <property type="project" value="InterPro"/>
</dbReference>
<evidence type="ECO:0000256" key="8">
    <source>
        <dbReference type="ARBA" id="ARBA00022840"/>
    </source>
</evidence>
<dbReference type="SUPFAM" id="SSF81665">
    <property type="entry name" value="Calcium ATPase, transmembrane domain M"/>
    <property type="match status" value="1"/>
</dbReference>
<dbReference type="PANTHER" id="PTHR24092:SF150">
    <property type="entry name" value="PHOSPHOLIPID-TRANSPORTING ATPASE"/>
    <property type="match status" value="1"/>
</dbReference>
<dbReference type="Gene3D" id="3.30.70.1230">
    <property type="entry name" value="Nucleotide cyclase"/>
    <property type="match status" value="2"/>
</dbReference>
<feature type="binding site" evidence="15">
    <location>
        <position position="1033"/>
    </location>
    <ligand>
        <name>ATP</name>
        <dbReference type="ChEBI" id="CHEBI:30616"/>
    </ligand>
</feature>
<evidence type="ECO:0000256" key="5">
    <source>
        <dbReference type="ARBA" id="ARBA00022692"/>
    </source>
</evidence>
<keyword evidence="5 18" id="KW-0812">Transmembrane</keyword>
<dbReference type="Gene3D" id="2.70.150.10">
    <property type="entry name" value="Calcium-transporting ATPase, cytoplasmic transduction domain A"/>
    <property type="match status" value="1"/>
</dbReference>
<keyword evidence="6 16" id="KW-0479">Metal-binding</keyword>
<comment type="caution">
    <text evidence="20">The sequence shown here is derived from an EMBL/GenBank/DDBJ whole genome shotgun (WGS) entry which is preliminary data.</text>
</comment>
<feature type="transmembrane region" description="Helical" evidence="18">
    <location>
        <begin position="2275"/>
        <end position="2296"/>
    </location>
</feature>
<dbReference type="InterPro" id="IPR023299">
    <property type="entry name" value="ATPase_P-typ_cyto_dom_N"/>
</dbReference>
<sequence length="2640" mass="293426">MKPEEATETPTAATPASSRFQEGRRRIAFGPNVRKQQIFSSNYVSTTRYKLWTIVPLNLFEQFHRVANIWFLIVSTLQMLPFKISPTTSWATLVPLCGMLFVTFCKDAYEDLKRWRDDCRVNQQTCKVFSGNDGRDNFDTVKWSEVKVGNFVKLFRDQPVPADMLLVYSTTGSVAYVDTAQLDGESSLKPKHSADETQHMIRNASLRSVEGHMEADLPNELVGRFDGCLYLKGYPRGGLKNMLLRGSTIRNTSYVIAFVVYTGADTKVVRNSSRSLTSKRSQVEVTSNKLLTIVFLMLFIISIASALARAWLLADATGSKNLSWAWPLTGGDDLQDNPYMAILTFLIGYNNLIPISLYMTTDLVRALQAFIMESDESMYYKEGDVHCTVRSSGLCEDLGQVDFVLSDKTGTLTQNEMCFKACHVAGQTYGYWSDTPDESREGDTSQGINAEFFGYPSDHIERIPSRSVCFPLSPYMWNVPYDGEPGLGLPSPNNHLIHNFFLCLATCHTALPERMPPVTPQKRSNGLMQSLQDLDFVSQNDPAMQCLRDEAGVENRMQLLEEANSTAFRSPSPDEEALLAMARDFGFYYKKRNGNRLTINIRGQEVYYSVLMCNEFSSERKRMSVLVRQCSGNDPPANPQSSHMVSAFMAPQGVTSMENLGGQLEDGQYILFAKGADSVMMERMRQDDQETSNSRCLNMDMEVSDKLLAESPRHNLNGAIPEGFEAAMASEAGSEGDRPATPDPAPPAPTEPAPPLSLEVADPQGLASVELGAHVASAHLGVPPAPKSGASSFQDDRSYLAAAASGMVSWSVRTQPSQEVNVEENKQQKKLKAAKEQLRHFSTHGLRTLVCGYRVLPDAEAECYIKRYGEARGTFFNRDELMAKVMDEMERDLDLLGITAVEDKIQIGVPETVKMLLDGGIRVWMLTGDCVETAVNIGSICRLVNKDCRMYYLTSEDGADQSLEKTRDDLLNKLRRMEACVIEGLKNHSAEAFKYSLVLNGAALYAILEESAMELQQLFVTVVCNSYSVIACRLSPAQKAAVVELIRTQVPGNPLTLAVGDGGNDVSMIQKAHVGVGIAGAEGREAVNAADFAIGQFRFLRSLLFLHGRSNIRRIGIVIGYSFYKNFLLVICMACYAPFNGFSGTTFYDSYLIMMYNMVFTNLPIFVVGALDVDVYAPAAFALPKLYLFGANKVYFNYRMLIAWLGRGVVHAFVNFFVATLFLGGSGGQPAGLTDYLSLGTWSYWSCVLVANSTLLLHAQVWMDWQILISIISVMLFPPILFIYSNPSMSNLLNPSFNDVATNLFESIPGWLSLLLVLALSVLVELAMDAWRRVNRPDLTTRVQEFQRNKTTFAGESFAAARPTAFSTMTPIHPASSPSVDHARLGTQNSRSFGTDAKLTTVIPKVPGVGERSPCANVLTQTGQELQLQSGISKTERLYPESLVTSLPYSYKRSGYNQGDFRAEAMELKEFAQDSKHPPIKQPGLSLIMEGLVRNRDGSIGLAHLGRWWGEEWRARLSYLQWSQISLMSDVLGGKDANHVEEDVTQNIAEKLSQITGMQRELLHLDHLEPRDEETTTGPQAAPVDYRQSRFNVNYTTEFVYNIFTLKFRSKFHEQAFCQNFDHTSRNQFFVSVRSVTWVIIVGFQLVKLIALLAAKDSESIPQTLLIIFGAVAASEIILFPLRFKIMDSIQASYVAIICCSLMIAKHAYEIVADVPGYVSDAIMPLFFCAGVRMRFPVVVFVLFLHMVLLVLHQRLFLTEVTCTVGNGNTASSVCDQNGGLKAEYSVVQFGLVLLVGTYVYVSERFARHSFAWDDRIGSARNADRDLLKGMYPEDVVEAVRTSFRFNQNQSKDTQIASVSSTETIFQERGVVTVVFIDIYDFERVVAHLGPGDLVAMLDRVFTQMDLVCQEHDVVKIETVGKTFMAAGMTGDKKKHGKLGRSGNGKDSVQKKAVKCLEVAVAILRQFSKCATGMNGMERLSLKIGINTGQVISGVVGSQKPQFALFGDTVNTASRMMSTGKVNHIHISKQTYDYVEDDDRFKWTQQQIEAKGKGIMTTYLLWNEKRQNENGHVVRQKSHREGSILELASSDVVPSTEETTWHACPQLRLSNLPKAISDGWHFCVKVYELDSGRTQQGGSMLGSLLLFWLCFGMESWFIIHGDTGQNASDMDLFLHIRGGFALVCLGVLVLFGAALSLLRFANPSEEKKPVLTAKSSADSLSEIASDSRPAAHAATINKSAETINKSAEQEEGITEEEEEIQHKRQTNVCLRIRQWLVYVVPIVVVSSGYTCAVVSARYGLAQNGVEEVAHWVYYESVFYISAMMHLNVIRASIGAFLCGFLMVLPATALGVFADWPAGAIYPVTVYLLQVRIVQSLKRYQLKSLDDLNLVEKEHKECHSLLNSLLPKEVLHSMQSDTLQLAYTYRDMTLLFADIVGFTKYCSSHSPNEAVRLVTHLFARFDDCCKLLGAYKVCTIGDAYLAVNEPKTEHDDKVLGAVVLIHLAMAMLRIIVTVRNEVQHEGLNMRIGLHHGSFVAGVIGSNQLRFDIWGEDVLIGNQMESNGIPGRICCSATFVDVMAQFSKEFSFTEHKVIDCSGSARQIPSYLLNEPHGIGTGTMDVPKTPKSRRSNRHQSSSRKSHK</sequence>
<feature type="binding site" evidence="15">
    <location>
        <position position="928"/>
    </location>
    <ligand>
        <name>ATP</name>
        <dbReference type="ChEBI" id="CHEBI:30616"/>
    </ligand>
</feature>
<dbReference type="EC" id="7.6.2.1" evidence="4"/>
<feature type="binding site" evidence="15">
    <location>
        <position position="409"/>
    </location>
    <ligand>
        <name>ATP</name>
        <dbReference type="ChEBI" id="CHEBI:30616"/>
    </ligand>
</feature>
<keyword evidence="12 18" id="KW-0472">Membrane</keyword>
<comment type="subcellular location">
    <subcellularLocation>
        <location evidence="2">Endomembrane system</location>
    </subcellularLocation>
    <subcellularLocation>
        <location evidence="1">Membrane</location>
        <topology evidence="1">Multi-pass membrane protein</topology>
    </subcellularLocation>
</comment>
<feature type="binding site" evidence="15">
    <location>
        <position position="1039"/>
    </location>
    <ligand>
        <name>ATP</name>
        <dbReference type="ChEBI" id="CHEBI:30616"/>
    </ligand>
</feature>
<feature type="transmembrane region" description="Helical" evidence="18">
    <location>
        <begin position="2308"/>
        <end position="2326"/>
    </location>
</feature>
<feature type="binding site" evidence="16">
    <location>
        <position position="407"/>
    </location>
    <ligand>
        <name>Mg(2+)</name>
        <dbReference type="ChEBI" id="CHEBI:18420"/>
    </ligand>
</feature>
<keyword evidence="7 15" id="KW-0547">Nucleotide-binding</keyword>
<dbReference type="Proteomes" id="UP001178507">
    <property type="component" value="Unassembled WGS sequence"/>
</dbReference>
<feature type="transmembrane region" description="Helical" evidence="18">
    <location>
        <begin position="1204"/>
        <end position="1224"/>
    </location>
</feature>
<dbReference type="Pfam" id="PF16212">
    <property type="entry name" value="PhoLip_ATPase_C"/>
    <property type="match status" value="1"/>
</dbReference>
<keyword evidence="11 18" id="KW-1133">Transmembrane helix</keyword>
<organism evidence="20 21">
    <name type="scientific">Effrenium voratum</name>
    <dbReference type="NCBI Taxonomy" id="2562239"/>
    <lineage>
        <taxon>Eukaryota</taxon>
        <taxon>Sar</taxon>
        <taxon>Alveolata</taxon>
        <taxon>Dinophyceae</taxon>
        <taxon>Suessiales</taxon>
        <taxon>Symbiodiniaceae</taxon>
        <taxon>Effrenium</taxon>
    </lineage>
</organism>
<feature type="transmembrane region" description="Helical" evidence="18">
    <location>
        <begin position="1636"/>
        <end position="1655"/>
    </location>
</feature>
<evidence type="ECO:0000313" key="21">
    <source>
        <dbReference type="Proteomes" id="UP001178507"/>
    </source>
</evidence>
<proteinExistence type="inferred from homology"/>
<dbReference type="Gene3D" id="1.20.1110.10">
    <property type="entry name" value="Calcium-transporting ATPase, transmembrane domain"/>
    <property type="match status" value="1"/>
</dbReference>
<evidence type="ECO:0000256" key="12">
    <source>
        <dbReference type="ARBA" id="ARBA00023136"/>
    </source>
</evidence>
<dbReference type="GO" id="GO:0005524">
    <property type="term" value="F:ATP binding"/>
    <property type="evidence" value="ECO:0007669"/>
    <property type="project" value="UniProtKB-KW"/>
</dbReference>
<evidence type="ECO:0000256" key="1">
    <source>
        <dbReference type="ARBA" id="ARBA00004141"/>
    </source>
</evidence>
<feature type="transmembrane region" description="Helical" evidence="18">
    <location>
        <begin position="290"/>
        <end position="312"/>
    </location>
</feature>
<dbReference type="InterPro" id="IPR008250">
    <property type="entry name" value="ATPase_P-typ_transduc_dom_A_sf"/>
</dbReference>